<organism evidence="1 2">
    <name type="scientific">Meloidogyne enterolobii</name>
    <name type="common">Root-knot nematode worm</name>
    <name type="synonym">Meloidogyne mayaguensis</name>
    <dbReference type="NCBI Taxonomy" id="390850"/>
    <lineage>
        <taxon>Eukaryota</taxon>
        <taxon>Metazoa</taxon>
        <taxon>Ecdysozoa</taxon>
        <taxon>Nematoda</taxon>
        <taxon>Chromadorea</taxon>
        <taxon>Rhabditida</taxon>
        <taxon>Tylenchina</taxon>
        <taxon>Tylenchomorpha</taxon>
        <taxon>Tylenchoidea</taxon>
        <taxon>Meloidogynidae</taxon>
        <taxon>Meloidogyninae</taxon>
        <taxon>Meloidogyne</taxon>
    </lineage>
</organism>
<evidence type="ECO:0000313" key="2">
    <source>
        <dbReference type="Proteomes" id="UP000580250"/>
    </source>
</evidence>
<dbReference type="AlphaFoldDB" id="A0A6V7V822"/>
<sequence>MYVFRPPLFVTTCCTAFPNPCAKLTAFFFATFGIPLTRSLVPSSALSIARSKEVLDECPVENWYSLAILSFLPPKISLAIANKIIEEKIVQGCIFRKFFFFFP</sequence>
<name>A0A6V7V822_MELEN</name>
<gene>
    <name evidence="1" type="ORF">MENT_LOCUS21861</name>
</gene>
<dbReference type="Proteomes" id="UP000580250">
    <property type="component" value="Unassembled WGS sequence"/>
</dbReference>
<dbReference type="EMBL" id="CAJEWN010000169">
    <property type="protein sequence ID" value="CAD2170454.1"/>
    <property type="molecule type" value="Genomic_DNA"/>
</dbReference>
<accession>A0A6V7V822</accession>
<evidence type="ECO:0000313" key="1">
    <source>
        <dbReference type="EMBL" id="CAD2170454.1"/>
    </source>
</evidence>
<comment type="caution">
    <text evidence="1">The sequence shown here is derived from an EMBL/GenBank/DDBJ whole genome shotgun (WGS) entry which is preliminary data.</text>
</comment>
<proteinExistence type="predicted"/>
<reference evidence="1 2" key="1">
    <citation type="submission" date="2020-08" db="EMBL/GenBank/DDBJ databases">
        <authorList>
            <person name="Koutsovoulos G."/>
            <person name="Danchin GJ E."/>
        </authorList>
    </citation>
    <scope>NUCLEOTIDE SEQUENCE [LARGE SCALE GENOMIC DNA]</scope>
</reference>
<protein>
    <submittedName>
        <fullName evidence="1">Uncharacterized protein</fullName>
    </submittedName>
</protein>